<dbReference type="AlphaFoldDB" id="A0A7S1MC58"/>
<dbReference type="GO" id="GO:0005576">
    <property type="term" value="C:extracellular region"/>
    <property type="evidence" value="ECO:0007669"/>
    <property type="project" value="TreeGrafter"/>
</dbReference>
<dbReference type="EC" id="3.1.1.-" evidence="7"/>
<gene>
    <name evidence="8" type="ORF">NDES1114_LOCUS20552</name>
</gene>
<evidence type="ECO:0000256" key="1">
    <source>
        <dbReference type="ARBA" id="ARBA00007835"/>
    </source>
</evidence>
<evidence type="ECO:0000256" key="6">
    <source>
        <dbReference type="ARBA" id="ARBA00023180"/>
    </source>
</evidence>
<dbReference type="GO" id="GO:0004620">
    <property type="term" value="F:phospholipase activity"/>
    <property type="evidence" value="ECO:0007669"/>
    <property type="project" value="InterPro"/>
</dbReference>
<keyword evidence="2 7" id="KW-0732">Signal</keyword>
<feature type="chain" id="PRO_5031590622" description="Phospholipase B-like" evidence="7">
    <location>
        <begin position="22"/>
        <end position="562"/>
    </location>
</feature>
<evidence type="ECO:0000256" key="3">
    <source>
        <dbReference type="ARBA" id="ARBA00022801"/>
    </source>
</evidence>
<name>A0A7S1MC58_NEODS</name>
<keyword evidence="5 7" id="KW-0443">Lipid metabolism</keyword>
<dbReference type="Pfam" id="PF04916">
    <property type="entry name" value="Phospholip_B"/>
    <property type="match status" value="1"/>
</dbReference>
<proteinExistence type="inferred from homology"/>
<dbReference type="Gene3D" id="3.60.60.30">
    <property type="match status" value="1"/>
</dbReference>
<dbReference type="PANTHER" id="PTHR12370">
    <property type="entry name" value="PHOSPHOLIPASE B-RELATED"/>
    <property type="match status" value="1"/>
</dbReference>
<comment type="similarity">
    <text evidence="1 7">Belongs to the phospholipase B-like family.</text>
</comment>
<evidence type="ECO:0000256" key="7">
    <source>
        <dbReference type="RuleBase" id="RU364138"/>
    </source>
</evidence>
<organism evidence="8">
    <name type="scientific">Neobodo designis</name>
    <name type="common">Flagellated protozoan</name>
    <name type="synonym">Bodo designis</name>
    <dbReference type="NCBI Taxonomy" id="312471"/>
    <lineage>
        <taxon>Eukaryota</taxon>
        <taxon>Discoba</taxon>
        <taxon>Euglenozoa</taxon>
        <taxon>Kinetoplastea</taxon>
        <taxon>Metakinetoplastina</taxon>
        <taxon>Neobodonida</taxon>
        <taxon>Neobodo</taxon>
    </lineage>
</organism>
<keyword evidence="6" id="KW-0325">Glycoprotein</keyword>
<keyword evidence="3 7" id="KW-0378">Hydrolase</keyword>
<evidence type="ECO:0000256" key="2">
    <source>
        <dbReference type="ARBA" id="ARBA00022729"/>
    </source>
</evidence>
<reference evidence="8" key="1">
    <citation type="submission" date="2021-01" db="EMBL/GenBank/DDBJ databases">
        <authorList>
            <person name="Corre E."/>
            <person name="Pelletier E."/>
            <person name="Niang G."/>
            <person name="Scheremetjew M."/>
            <person name="Finn R."/>
            <person name="Kale V."/>
            <person name="Holt S."/>
            <person name="Cochrane G."/>
            <person name="Meng A."/>
            <person name="Brown T."/>
            <person name="Cohen L."/>
        </authorList>
    </citation>
    <scope>NUCLEOTIDE SEQUENCE</scope>
    <source>
        <strain evidence="8">CCAP 1951/1</strain>
    </source>
</reference>
<comment type="function">
    <text evidence="7">Putative phospholipase.</text>
</comment>
<dbReference type="InterPro" id="IPR007000">
    <property type="entry name" value="PLipase_B-like"/>
</dbReference>
<dbReference type="GO" id="GO:0009395">
    <property type="term" value="P:phospholipid catabolic process"/>
    <property type="evidence" value="ECO:0007669"/>
    <property type="project" value="TreeGrafter"/>
</dbReference>
<evidence type="ECO:0000313" key="8">
    <source>
        <dbReference type="EMBL" id="CAD9127325.1"/>
    </source>
</evidence>
<dbReference type="PANTHER" id="PTHR12370:SF3">
    <property type="entry name" value="PHOSPHOLIPASE B-LIKE 2-RELATED"/>
    <property type="match status" value="1"/>
</dbReference>
<protein>
    <recommendedName>
        <fullName evidence="7">Phospholipase B-like</fullName>
        <ecNumber evidence="7">3.1.1.-</ecNumber>
    </recommendedName>
</protein>
<evidence type="ECO:0000256" key="5">
    <source>
        <dbReference type="ARBA" id="ARBA00023098"/>
    </source>
</evidence>
<feature type="signal peptide" evidence="7">
    <location>
        <begin position="1"/>
        <end position="21"/>
    </location>
</feature>
<dbReference type="EMBL" id="HBGF01030803">
    <property type="protein sequence ID" value="CAD9127325.1"/>
    <property type="molecule type" value="Transcribed_RNA"/>
</dbReference>
<sequence>MRRSVLLLFGVLALGAAVATAALSEEFEASVAAASAFRARHLGRTGGSDLVSVRVNDTMNTTGWIALKVDRQIATTVDPEGEDAVWYAAGHAEGAATAHRIDQIYSAVMVPQLPLHPQVRAFVEKHFAFMHTTSAAQRNASTYWRTVHRVLLQVRGIADGYAASGVSVRNNLTHWDVFLLNYNYELGDIQDKYGVSGGIETKTGKRIEGGGCSALVKVTSDDILMGHTTWTGYNMMLKAWKDYNFAMTPDGKDRQRVQMSSVPGAVASGDDWYQVSPAALLVTETTHYNYNQELYAEFVIPETVSEFVRVMVANHIGTDGITWVNAFARYNSGTYNNAYTVVDLKLFTPGVAPENLPDNLVWLTEQLPGMCPSIDVTPIMRGQGGYWSSYNRPAIPIVFNASGFRRMCDAYGALFCYETYPRGLIFKRNASDAVNQATFQDVIRYNNFMHDPLSVCATCSDPPQNPWLAIAARGDLSPPGQKQGNWSAFLGGPSADGGIDAKVGSYSMYHAGRGASVIAGPTHVQQPVFVWSESIVNGQVPHDGQPDRFDFDWVNPTSELLG</sequence>
<accession>A0A7S1MC58</accession>
<evidence type="ECO:0000256" key="4">
    <source>
        <dbReference type="ARBA" id="ARBA00022963"/>
    </source>
</evidence>
<keyword evidence="4 7" id="KW-0442">Lipid degradation</keyword>